<evidence type="ECO:0000256" key="1">
    <source>
        <dbReference type="SAM" id="MobiDB-lite"/>
    </source>
</evidence>
<accession>A0A5B7DI07</accession>
<name>A0A5B7DI07_PORTR</name>
<gene>
    <name evidence="2" type="ORF">E2C01_013795</name>
</gene>
<comment type="caution">
    <text evidence="2">The sequence shown here is derived from an EMBL/GenBank/DDBJ whole genome shotgun (WGS) entry which is preliminary data.</text>
</comment>
<keyword evidence="3" id="KW-1185">Reference proteome</keyword>
<dbReference type="AlphaFoldDB" id="A0A5B7DI07"/>
<feature type="compositionally biased region" description="Basic residues" evidence="1">
    <location>
        <begin position="66"/>
        <end position="77"/>
    </location>
</feature>
<organism evidence="2 3">
    <name type="scientific">Portunus trituberculatus</name>
    <name type="common">Swimming crab</name>
    <name type="synonym">Neptunus trituberculatus</name>
    <dbReference type="NCBI Taxonomy" id="210409"/>
    <lineage>
        <taxon>Eukaryota</taxon>
        <taxon>Metazoa</taxon>
        <taxon>Ecdysozoa</taxon>
        <taxon>Arthropoda</taxon>
        <taxon>Crustacea</taxon>
        <taxon>Multicrustacea</taxon>
        <taxon>Malacostraca</taxon>
        <taxon>Eumalacostraca</taxon>
        <taxon>Eucarida</taxon>
        <taxon>Decapoda</taxon>
        <taxon>Pleocyemata</taxon>
        <taxon>Brachyura</taxon>
        <taxon>Eubrachyura</taxon>
        <taxon>Portunoidea</taxon>
        <taxon>Portunidae</taxon>
        <taxon>Portuninae</taxon>
        <taxon>Portunus</taxon>
    </lineage>
</organism>
<evidence type="ECO:0000313" key="3">
    <source>
        <dbReference type="Proteomes" id="UP000324222"/>
    </source>
</evidence>
<sequence length="93" mass="10347">MNITALRSQCSHEIYLNISSIQLEHKGLPCPSPHVAIRSDVQQLARQQSSSCYTVQGEIGTSTTRIPHHKAMHPCRALRREGHNLTPHGPSSR</sequence>
<evidence type="ECO:0000313" key="2">
    <source>
        <dbReference type="EMBL" id="MPC20834.1"/>
    </source>
</evidence>
<feature type="region of interest" description="Disordered" evidence="1">
    <location>
        <begin position="63"/>
        <end position="93"/>
    </location>
</feature>
<dbReference type="EMBL" id="VSRR010000915">
    <property type="protein sequence ID" value="MPC20834.1"/>
    <property type="molecule type" value="Genomic_DNA"/>
</dbReference>
<protein>
    <submittedName>
        <fullName evidence="2">Uncharacterized protein</fullName>
    </submittedName>
</protein>
<dbReference type="Proteomes" id="UP000324222">
    <property type="component" value="Unassembled WGS sequence"/>
</dbReference>
<reference evidence="2 3" key="1">
    <citation type="submission" date="2019-05" db="EMBL/GenBank/DDBJ databases">
        <title>Another draft genome of Portunus trituberculatus and its Hox gene families provides insights of decapod evolution.</title>
        <authorList>
            <person name="Jeong J.-H."/>
            <person name="Song I."/>
            <person name="Kim S."/>
            <person name="Choi T."/>
            <person name="Kim D."/>
            <person name="Ryu S."/>
            <person name="Kim W."/>
        </authorList>
    </citation>
    <scope>NUCLEOTIDE SEQUENCE [LARGE SCALE GENOMIC DNA]</scope>
    <source>
        <tissue evidence="2">Muscle</tissue>
    </source>
</reference>
<proteinExistence type="predicted"/>